<keyword evidence="3" id="KW-0808">Transferase</keyword>
<evidence type="ECO:0000259" key="6">
    <source>
        <dbReference type="SMART" id="SM00563"/>
    </source>
</evidence>
<dbReference type="PANTHER" id="PTHR12563">
    <property type="entry name" value="GLYCEROL-3-PHOSPHATE ACYLTRANSFERASE"/>
    <property type="match status" value="1"/>
</dbReference>
<dbReference type="PANTHER" id="PTHR12563:SF17">
    <property type="entry name" value="DIHYDROXYACETONE PHOSPHATE ACYLTRANSFERASE"/>
    <property type="match status" value="1"/>
</dbReference>
<dbReference type="Proteomes" id="UP000253551">
    <property type="component" value="Unassembled WGS sequence"/>
</dbReference>
<comment type="subcellular location">
    <subcellularLocation>
        <location evidence="1">Endomembrane system</location>
        <topology evidence="1">Peripheral membrane protein</topology>
    </subcellularLocation>
</comment>
<proteinExistence type="inferred from homology"/>
<name>A0A367JK07_RHIST</name>
<sequence length="790" mass="90585">MANTKTEKRLQDLVEEYKKSGEDYNTVNKPRALPIHVKRDLLNNEHRNVVEKEPRRIREDPVAFMLNMGLYYQGAGWRGYTDYIGTKILYPGYSQKMRKMVLESKKVQEIIQLLADHQTKVLVAQKKWKENDKRIERQRKALRKELEVVAAAIVKKAVATPDSKRTLRFFAFVVNNILVRLYHQGVHIRESEWVELKRVALIAQEKKQSLIFLPSHKSHIDYLVASYLMFRLGIQIPHIVAGDNLDMPVVGKLLKSSGAVYIRREWGNDELYKTILEEYMATLLSEGMNFECFVEGTRSRLGKLLQPKLGVVKIILDALIDQRFSDCYIVPISIGYDKIIETSSYATELLGTPKEKESLWGVLTNTRLLQLKWGRVDVRLGKPYSLKEWLDDQINMRSPIDATDPIQKSILLKSLGYRVLADINAISVIMPSALVGTVILTLRGRGVGRSELIRRVDWLKKIIESKGGQVSEFHDMSTGEIVDKTVVIHKDLIGERKGKDIVEPTFYPIAAFELSYYRNQVIHLFVEEAIVCAALYTVVKKGGGKPLQRMTYQDLLDEVSFLSSLLKLDMIYKPGGVENNTRRTVQWLTDNNVIELSDDGWVGLADLERQCGRENYDFLCFLIWPFIESYWLAAVSLFTLAPPSMTAGQQPIWVDSALFSNRTQSLGKTLYYQGDLSYLEAVNKETLSNAFMRYQEQNILLKKRHNSPKPWSEVAISPDYTPERQNGVLIPRGHLWELVERIGRFRREGKNRRDNATVLRLADILGEDNCVPSANQKTIAKKLNENKAKM</sequence>
<evidence type="ECO:0000313" key="8">
    <source>
        <dbReference type="Proteomes" id="UP000253551"/>
    </source>
</evidence>
<dbReference type="GO" id="GO:0006631">
    <property type="term" value="P:fatty acid metabolic process"/>
    <property type="evidence" value="ECO:0007669"/>
    <property type="project" value="TreeGrafter"/>
</dbReference>
<dbReference type="InterPro" id="IPR041728">
    <property type="entry name" value="GPAT/DHAPAT_LPLAT"/>
</dbReference>
<dbReference type="CDD" id="cd07993">
    <property type="entry name" value="LPLAT_DHAPAT-like"/>
    <property type="match status" value="1"/>
</dbReference>
<dbReference type="Pfam" id="PF01553">
    <property type="entry name" value="Acyltransferase"/>
    <property type="match status" value="1"/>
</dbReference>
<dbReference type="InterPro" id="IPR022284">
    <property type="entry name" value="GPAT/DHAPAT"/>
</dbReference>
<dbReference type="Pfam" id="PF19277">
    <property type="entry name" value="GPAT_C"/>
    <property type="match status" value="1"/>
</dbReference>
<dbReference type="GO" id="GO:0012505">
    <property type="term" value="C:endomembrane system"/>
    <property type="evidence" value="ECO:0007669"/>
    <property type="project" value="UniProtKB-SubCell"/>
</dbReference>
<evidence type="ECO:0000256" key="3">
    <source>
        <dbReference type="ARBA" id="ARBA00022679"/>
    </source>
</evidence>
<keyword evidence="8" id="KW-1185">Reference proteome</keyword>
<evidence type="ECO:0000313" key="7">
    <source>
        <dbReference type="EMBL" id="RCH90268.1"/>
    </source>
</evidence>
<organism evidence="7 8">
    <name type="scientific">Rhizopus stolonifer</name>
    <name type="common">Rhizopus nigricans</name>
    <dbReference type="NCBI Taxonomy" id="4846"/>
    <lineage>
        <taxon>Eukaryota</taxon>
        <taxon>Fungi</taxon>
        <taxon>Fungi incertae sedis</taxon>
        <taxon>Mucoromycota</taxon>
        <taxon>Mucoromycotina</taxon>
        <taxon>Mucoromycetes</taxon>
        <taxon>Mucorales</taxon>
        <taxon>Mucorineae</taxon>
        <taxon>Rhizopodaceae</taxon>
        <taxon>Rhizopus</taxon>
    </lineage>
</organism>
<keyword evidence="4" id="KW-0472">Membrane</keyword>
<evidence type="ECO:0000256" key="5">
    <source>
        <dbReference type="ARBA" id="ARBA00023315"/>
    </source>
</evidence>
<feature type="domain" description="Phospholipid/glycerol acyltransferase" evidence="6">
    <location>
        <begin position="210"/>
        <end position="337"/>
    </location>
</feature>
<dbReference type="GO" id="GO:0004366">
    <property type="term" value="F:glycerol-3-phosphate O-acyltransferase activity"/>
    <property type="evidence" value="ECO:0007669"/>
    <property type="project" value="TreeGrafter"/>
</dbReference>
<dbReference type="InterPro" id="IPR002123">
    <property type="entry name" value="Plipid/glycerol_acylTrfase"/>
</dbReference>
<protein>
    <recommendedName>
        <fullName evidence="6">Phospholipid/glycerol acyltransferase domain-containing protein</fullName>
    </recommendedName>
</protein>
<comment type="similarity">
    <text evidence="2">Belongs to the GPAT/DAPAT family.</text>
</comment>
<dbReference type="GO" id="GO:0006072">
    <property type="term" value="P:glycerol-3-phosphate metabolic process"/>
    <property type="evidence" value="ECO:0007669"/>
    <property type="project" value="TreeGrafter"/>
</dbReference>
<dbReference type="STRING" id="4846.A0A367JK07"/>
<dbReference type="GO" id="GO:0008654">
    <property type="term" value="P:phospholipid biosynthetic process"/>
    <property type="evidence" value="ECO:0007669"/>
    <property type="project" value="TreeGrafter"/>
</dbReference>
<dbReference type="GO" id="GO:0031966">
    <property type="term" value="C:mitochondrial membrane"/>
    <property type="evidence" value="ECO:0007669"/>
    <property type="project" value="TreeGrafter"/>
</dbReference>
<dbReference type="AlphaFoldDB" id="A0A367JK07"/>
<dbReference type="SUPFAM" id="SSF69593">
    <property type="entry name" value="Glycerol-3-phosphate (1)-acyltransferase"/>
    <property type="match status" value="1"/>
</dbReference>
<gene>
    <name evidence="7" type="ORF">CU098_003351</name>
</gene>
<evidence type="ECO:0000256" key="2">
    <source>
        <dbReference type="ARBA" id="ARBA00007937"/>
    </source>
</evidence>
<evidence type="ECO:0000256" key="4">
    <source>
        <dbReference type="ARBA" id="ARBA00023136"/>
    </source>
</evidence>
<evidence type="ECO:0000256" key="1">
    <source>
        <dbReference type="ARBA" id="ARBA00004184"/>
    </source>
</evidence>
<comment type="caution">
    <text evidence="7">The sequence shown here is derived from an EMBL/GenBank/DDBJ whole genome shotgun (WGS) entry which is preliminary data.</text>
</comment>
<dbReference type="OrthoDB" id="10255570at2759"/>
<dbReference type="SMART" id="SM00563">
    <property type="entry name" value="PlsC"/>
    <property type="match status" value="1"/>
</dbReference>
<keyword evidence="5" id="KW-0012">Acyltransferase</keyword>
<accession>A0A367JK07</accession>
<reference evidence="7 8" key="1">
    <citation type="journal article" date="2018" name="G3 (Bethesda)">
        <title>Phylogenetic and Phylogenomic Definition of Rhizopus Species.</title>
        <authorList>
            <person name="Gryganskyi A.P."/>
            <person name="Golan J."/>
            <person name="Dolatabadi S."/>
            <person name="Mondo S."/>
            <person name="Robb S."/>
            <person name="Idnurm A."/>
            <person name="Muszewska A."/>
            <person name="Steczkiewicz K."/>
            <person name="Masonjones S."/>
            <person name="Liao H.L."/>
            <person name="Gajdeczka M.T."/>
            <person name="Anike F."/>
            <person name="Vuek A."/>
            <person name="Anishchenko I.M."/>
            <person name="Voigt K."/>
            <person name="de Hoog G.S."/>
            <person name="Smith M.E."/>
            <person name="Heitman J."/>
            <person name="Vilgalys R."/>
            <person name="Stajich J.E."/>
        </authorList>
    </citation>
    <scope>NUCLEOTIDE SEQUENCE [LARGE SCALE GENOMIC DNA]</scope>
    <source>
        <strain evidence="7 8">LSU 92-RS-03</strain>
    </source>
</reference>
<dbReference type="InterPro" id="IPR045520">
    <property type="entry name" value="GPAT/DHAPAT_C"/>
</dbReference>
<dbReference type="EMBL" id="PJQM01003188">
    <property type="protein sequence ID" value="RCH90268.1"/>
    <property type="molecule type" value="Genomic_DNA"/>
</dbReference>
<dbReference type="GO" id="GO:0019432">
    <property type="term" value="P:triglyceride biosynthetic process"/>
    <property type="evidence" value="ECO:0007669"/>
    <property type="project" value="TreeGrafter"/>
</dbReference>